<dbReference type="EMBL" id="AP014946">
    <property type="protein sequence ID" value="BAT61024.1"/>
    <property type="molecule type" value="Genomic_DNA"/>
</dbReference>
<keyword evidence="4" id="KW-0998">Cell outer membrane</keyword>
<feature type="chain" id="PRO_5006615983" evidence="6">
    <location>
        <begin position="33"/>
        <end position="241"/>
    </location>
</feature>
<evidence type="ECO:0000313" key="9">
    <source>
        <dbReference type="Proteomes" id="UP000236884"/>
    </source>
</evidence>
<dbReference type="Gene3D" id="2.40.160.20">
    <property type="match status" value="1"/>
</dbReference>
<keyword evidence="2 6" id="KW-0732">Signal</keyword>
<dbReference type="InterPro" id="IPR027385">
    <property type="entry name" value="Beta-barrel_OMP"/>
</dbReference>
<protein>
    <submittedName>
        <fullName evidence="8">OmpA-like transmembrane domain protein</fullName>
    </submittedName>
</protein>
<feature type="signal peptide" evidence="6">
    <location>
        <begin position="1"/>
        <end position="32"/>
    </location>
</feature>
<evidence type="ECO:0000256" key="6">
    <source>
        <dbReference type="SAM" id="SignalP"/>
    </source>
</evidence>
<feature type="domain" description="Outer membrane protein beta-barrel" evidence="7">
    <location>
        <begin position="25"/>
        <end position="232"/>
    </location>
</feature>
<reference evidence="8 9" key="1">
    <citation type="submission" date="2015-08" db="EMBL/GenBank/DDBJ databases">
        <title>Investigation of the bacterial diversity of lava forest soil.</title>
        <authorList>
            <person name="Lee J.S."/>
        </authorList>
    </citation>
    <scope>NUCLEOTIDE SEQUENCE [LARGE SCALE GENOMIC DNA]</scope>
    <source>
        <strain evidence="8 9">GJW-30</strain>
    </source>
</reference>
<dbReference type="PANTHER" id="PTHR34001:SF3">
    <property type="entry name" value="BLL7405 PROTEIN"/>
    <property type="match status" value="1"/>
</dbReference>
<keyword evidence="8" id="KW-0812">Transmembrane</keyword>
<accession>A0A0S3PZ21</accession>
<dbReference type="GO" id="GO:0009279">
    <property type="term" value="C:cell outer membrane"/>
    <property type="evidence" value="ECO:0007669"/>
    <property type="project" value="UniProtKB-SubCell"/>
</dbReference>
<keyword evidence="3" id="KW-0472">Membrane</keyword>
<dbReference type="InterPro" id="IPR011250">
    <property type="entry name" value="OMP/PagP_B-barrel"/>
</dbReference>
<proteinExistence type="inferred from homology"/>
<dbReference type="InterPro" id="IPR051692">
    <property type="entry name" value="OMP-like"/>
</dbReference>
<sequence length="241" mass="25650">MARDRNHLRGRKMFKAILVGLSSLAAIAPASAADLPVYKAPIAVIAQSWNGFYVGANVGYGWGRVGQVIDLSGPVNLGSFPIDGITGGAQIGYTMQIAPNWILGIEADIQGASIGATTDRFAFTTRSEVDVWGTVRGRLGYAVGNALIYGTGGFAWAGQEFQVGAAPALSNTHVGWAAGGGLEYAFAPNWSAKVEYLYARFGREDYDFGRFVDPTRVNLELQTVRLGVNYRFGGGPIVASY</sequence>
<evidence type="ECO:0000256" key="4">
    <source>
        <dbReference type="ARBA" id="ARBA00023237"/>
    </source>
</evidence>
<dbReference type="AlphaFoldDB" id="A0A0S3PZ21"/>
<dbReference type="SUPFAM" id="SSF56925">
    <property type="entry name" value="OMPA-like"/>
    <property type="match status" value="1"/>
</dbReference>
<dbReference type="KEGG" id="vgo:GJW-30_1_03574"/>
<gene>
    <name evidence="8" type="ORF">GJW-30_1_03574</name>
</gene>
<evidence type="ECO:0000256" key="5">
    <source>
        <dbReference type="ARBA" id="ARBA00038306"/>
    </source>
</evidence>
<dbReference type="PANTHER" id="PTHR34001">
    <property type="entry name" value="BLL7405 PROTEIN"/>
    <property type="match status" value="1"/>
</dbReference>
<evidence type="ECO:0000259" key="7">
    <source>
        <dbReference type="Pfam" id="PF13505"/>
    </source>
</evidence>
<evidence type="ECO:0000313" key="8">
    <source>
        <dbReference type="EMBL" id="BAT61024.1"/>
    </source>
</evidence>
<name>A0A0S3PZ21_9BRAD</name>
<comment type="subcellular location">
    <subcellularLocation>
        <location evidence="1">Cell outer membrane</location>
    </subcellularLocation>
</comment>
<comment type="similarity">
    <text evidence="5">Belongs to the Omp25/RopB family.</text>
</comment>
<evidence type="ECO:0000256" key="1">
    <source>
        <dbReference type="ARBA" id="ARBA00004442"/>
    </source>
</evidence>
<dbReference type="Proteomes" id="UP000236884">
    <property type="component" value="Chromosome"/>
</dbReference>
<evidence type="ECO:0000256" key="2">
    <source>
        <dbReference type="ARBA" id="ARBA00022729"/>
    </source>
</evidence>
<organism evidence="8 9">
    <name type="scientific">Variibacter gotjawalensis</name>
    <dbReference type="NCBI Taxonomy" id="1333996"/>
    <lineage>
        <taxon>Bacteria</taxon>
        <taxon>Pseudomonadati</taxon>
        <taxon>Pseudomonadota</taxon>
        <taxon>Alphaproteobacteria</taxon>
        <taxon>Hyphomicrobiales</taxon>
        <taxon>Nitrobacteraceae</taxon>
        <taxon>Variibacter</taxon>
    </lineage>
</organism>
<dbReference type="Pfam" id="PF13505">
    <property type="entry name" value="OMP_b-brl"/>
    <property type="match status" value="1"/>
</dbReference>
<evidence type="ECO:0000256" key="3">
    <source>
        <dbReference type="ARBA" id="ARBA00023136"/>
    </source>
</evidence>
<keyword evidence="9" id="KW-1185">Reference proteome</keyword>